<evidence type="ECO:0000313" key="3">
    <source>
        <dbReference type="Proteomes" id="UP000283003"/>
    </source>
</evidence>
<proteinExistence type="predicted"/>
<dbReference type="InterPro" id="IPR041667">
    <property type="entry name" value="Cupin_8"/>
</dbReference>
<dbReference type="OrthoDB" id="479699at2"/>
<dbReference type="Gene3D" id="2.60.120.10">
    <property type="entry name" value="Jelly Rolls"/>
    <property type="match status" value="1"/>
</dbReference>
<organism evidence="2 3">
    <name type="scientific">Croceicoccus ponticola</name>
    <dbReference type="NCBI Taxonomy" id="2217664"/>
    <lineage>
        <taxon>Bacteria</taxon>
        <taxon>Pseudomonadati</taxon>
        <taxon>Pseudomonadota</taxon>
        <taxon>Alphaproteobacteria</taxon>
        <taxon>Sphingomonadales</taxon>
        <taxon>Erythrobacteraceae</taxon>
        <taxon>Croceicoccus</taxon>
    </lineage>
</organism>
<accession>A0A437H135</accession>
<name>A0A437H135_9SPHN</name>
<dbReference type="PANTHER" id="PTHR12461:SF105">
    <property type="entry name" value="HYPOXIA-INDUCIBLE FACTOR 1-ALPHA INHIBITOR"/>
    <property type="match status" value="1"/>
</dbReference>
<dbReference type="PANTHER" id="PTHR12461">
    <property type="entry name" value="HYPOXIA-INDUCIBLE FACTOR 1 ALPHA INHIBITOR-RELATED"/>
    <property type="match status" value="1"/>
</dbReference>
<dbReference type="SMART" id="SM00558">
    <property type="entry name" value="JmjC"/>
    <property type="match status" value="1"/>
</dbReference>
<evidence type="ECO:0000259" key="1">
    <source>
        <dbReference type="PROSITE" id="PS51184"/>
    </source>
</evidence>
<dbReference type="PROSITE" id="PS51184">
    <property type="entry name" value="JMJC"/>
    <property type="match status" value="1"/>
</dbReference>
<dbReference type="AlphaFoldDB" id="A0A437H135"/>
<sequence length="339" mass="38277">MADVLSALPYVEEREVADAAALDAMLRGADRPFVLRGLARDWPLVQAGLRSAAEARQYLLQHAVERLFVVSVAAPETEGRMFYDDAMQMNFRTSKGTLPTIFAKIDEGERQEQSPAIYLASIDVHEHFRGLHDANHIDLGSRDALASIWIGTKTRIAAHNDFPDNLACCAAGRRRFTLLPPEQFRNLYLGPVDNTPAGRAISMVDFENPDFAAHPRFRDAMDHAQVAELEPGDALFIPSMWWHHVQGLAPFNVLVNYWWRDTPRFLGQPQDALNHAMMTIRDLPAKDRKIWRDLFDHYVFDADESVTAHIPEKARSVLAPLTAETAGRLRAFLLRTLSR</sequence>
<dbReference type="Pfam" id="PF13621">
    <property type="entry name" value="Cupin_8"/>
    <property type="match status" value="1"/>
</dbReference>
<reference evidence="2 3" key="1">
    <citation type="submission" date="2018-12" db="EMBL/GenBank/DDBJ databases">
        <title>Croceicoccus ponticola sp. nov., a lipolytic bacterium isolated from seawater.</title>
        <authorList>
            <person name="Yoon J.-H."/>
        </authorList>
    </citation>
    <scope>NUCLEOTIDE SEQUENCE [LARGE SCALE GENOMIC DNA]</scope>
    <source>
        <strain evidence="2 3">GM-16</strain>
    </source>
</reference>
<dbReference type="EMBL" id="RXOL01000001">
    <property type="protein sequence ID" value="RVQ69340.1"/>
    <property type="molecule type" value="Genomic_DNA"/>
</dbReference>
<protein>
    <submittedName>
        <fullName evidence="2">Cupin-like domain-containing protein</fullName>
    </submittedName>
</protein>
<dbReference type="SUPFAM" id="SSF51197">
    <property type="entry name" value="Clavaminate synthase-like"/>
    <property type="match status" value="1"/>
</dbReference>
<dbReference type="Proteomes" id="UP000283003">
    <property type="component" value="Unassembled WGS sequence"/>
</dbReference>
<dbReference type="InterPro" id="IPR003347">
    <property type="entry name" value="JmjC_dom"/>
</dbReference>
<dbReference type="RefSeq" id="WP_127611531.1">
    <property type="nucleotide sequence ID" value="NZ_RXOL01000001.1"/>
</dbReference>
<dbReference type="InterPro" id="IPR014710">
    <property type="entry name" value="RmlC-like_jellyroll"/>
</dbReference>
<comment type="caution">
    <text evidence="2">The sequence shown here is derived from an EMBL/GenBank/DDBJ whole genome shotgun (WGS) entry which is preliminary data.</text>
</comment>
<gene>
    <name evidence="2" type="ORF">EKN06_03915</name>
</gene>
<feature type="domain" description="JmjC" evidence="1">
    <location>
        <begin position="111"/>
        <end position="274"/>
    </location>
</feature>
<keyword evidence="3" id="KW-1185">Reference proteome</keyword>
<evidence type="ECO:0000313" key="2">
    <source>
        <dbReference type="EMBL" id="RVQ69340.1"/>
    </source>
</evidence>